<protein>
    <submittedName>
        <fullName evidence="1">Herv-f provirus</fullName>
    </submittedName>
</protein>
<reference evidence="1 2" key="1">
    <citation type="submission" date="2019-01" db="EMBL/GenBank/DDBJ databases">
        <authorList>
            <person name="Alioto T."/>
            <person name="Alioto T."/>
        </authorList>
    </citation>
    <scope>NUCLEOTIDE SEQUENCE [LARGE SCALE GENOMIC DNA]</scope>
</reference>
<keyword evidence="2" id="KW-1185">Reference proteome</keyword>
<organism evidence="1 2">
    <name type="scientific">Lynx pardinus</name>
    <name type="common">Iberian lynx</name>
    <name type="synonym">Felis pardina</name>
    <dbReference type="NCBI Taxonomy" id="191816"/>
    <lineage>
        <taxon>Eukaryota</taxon>
        <taxon>Metazoa</taxon>
        <taxon>Chordata</taxon>
        <taxon>Craniata</taxon>
        <taxon>Vertebrata</taxon>
        <taxon>Euteleostomi</taxon>
        <taxon>Mammalia</taxon>
        <taxon>Eutheria</taxon>
        <taxon>Laurasiatheria</taxon>
        <taxon>Carnivora</taxon>
        <taxon>Feliformia</taxon>
        <taxon>Felidae</taxon>
        <taxon>Felinae</taxon>
        <taxon>Lynx</taxon>
    </lineage>
</organism>
<proteinExistence type="predicted"/>
<dbReference type="InterPro" id="IPR050462">
    <property type="entry name" value="Retroviral_Gag-Pol_poly"/>
</dbReference>
<dbReference type="EMBL" id="CAAGRJ010034068">
    <property type="protein sequence ID" value="VFV43489.1"/>
    <property type="molecule type" value="Genomic_DNA"/>
</dbReference>
<evidence type="ECO:0000313" key="2">
    <source>
        <dbReference type="Proteomes" id="UP000386466"/>
    </source>
</evidence>
<sequence>ATVLATYFISQSAPDIRKKLKRAKDSPQTPMADLVKTAFTVFNGREEAQEQQRQAHLQQK</sequence>
<dbReference type="PANTHER" id="PTHR33166">
    <property type="entry name" value="GAG_P30 DOMAIN-CONTAINING PROTEIN"/>
    <property type="match status" value="1"/>
</dbReference>
<name>A0A485PHJ6_LYNPA</name>
<accession>A0A485PHJ6</accession>
<feature type="non-terminal residue" evidence="1">
    <location>
        <position position="60"/>
    </location>
</feature>
<dbReference type="AlphaFoldDB" id="A0A485PHJ6"/>
<feature type="non-terminal residue" evidence="1">
    <location>
        <position position="1"/>
    </location>
</feature>
<evidence type="ECO:0000313" key="1">
    <source>
        <dbReference type="EMBL" id="VFV43489.1"/>
    </source>
</evidence>
<dbReference type="Proteomes" id="UP000386466">
    <property type="component" value="Unassembled WGS sequence"/>
</dbReference>
<gene>
    <name evidence="1" type="ORF">LYPA_23C022659</name>
</gene>